<dbReference type="EMBL" id="MDED01000004">
    <property type="protein sequence ID" value="PPU78017.1"/>
    <property type="molecule type" value="Genomic_DNA"/>
</dbReference>
<organism evidence="3 5">
    <name type="scientific">Xanthomonas cucurbitae</name>
    <dbReference type="NCBI Taxonomy" id="56453"/>
    <lineage>
        <taxon>Bacteria</taxon>
        <taxon>Pseudomonadati</taxon>
        <taxon>Pseudomonadota</taxon>
        <taxon>Gammaproteobacteria</taxon>
        <taxon>Lysobacterales</taxon>
        <taxon>Lysobacteraceae</taxon>
        <taxon>Xanthomonas</taxon>
    </lineage>
</organism>
<evidence type="ECO:0000313" key="5">
    <source>
        <dbReference type="Proteomes" id="UP000239561"/>
    </source>
</evidence>
<evidence type="ECO:0000259" key="2">
    <source>
        <dbReference type="Pfam" id="PF01551"/>
    </source>
</evidence>
<evidence type="ECO:0000313" key="4">
    <source>
        <dbReference type="EMBL" id="WDM72221.1"/>
    </source>
</evidence>
<protein>
    <submittedName>
        <fullName evidence="3 4">Peptidase</fullName>
    </submittedName>
</protein>
<keyword evidence="1" id="KW-0175">Coiled coil</keyword>
<feature type="coiled-coil region" evidence="1">
    <location>
        <begin position="57"/>
        <end position="102"/>
    </location>
</feature>
<dbReference type="InterPro" id="IPR050570">
    <property type="entry name" value="Cell_wall_metabolism_enzyme"/>
</dbReference>
<keyword evidence="6" id="KW-1185">Reference proteome</keyword>
<dbReference type="Proteomes" id="UP001214201">
    <property type="component" value="Chromosome"/>
</dbReference>
<dbReference type="Proteomes" id="UP000239561">
    <property type="component" value="Unassembled WGS sequence"/>
</dbReference>
<reference evidence="4 6" key="2">
    <citation type="submission" date="2021-08" db="EMBL/GenBank/DDBJ databases">
        <title>Genome sequences of Xanthomonas cucurbitae isolates from 5 Midwestern US states.</title>
        <authorList>
            <person name="Hind S.R."/>
        </authorList>
    </citation>
    <scope>NUCLEOTIDE SEQUENCE [LARGE SCALE GENOMIC DNA]</scope>
    <source>
        <strain evidence="4 6">OH_261</strain>
    </source>
</reference>
<evidence type="ECO:0000313" key="6">
    <source>
        <dbReference type="Proteomes" id="UP001214201"/>
    </source>
</evidence>
<proteinExistence type="predicted"/>
<dbReference type="InterPro" id="IPR011055">
    <property type="entry name" value="Dup_hybrid_motif"/>
</dbReference>
<name>A0A2S7DW18_9XANT</name>
<accession>A0A2S7DW18</accession>
<dbReference type="FunFam" id="2.70.70.10:FF:000006">
    <property type="entry name" value="M23 family peptidase"/>
    <property type="match status" value="1"/>
</dbReference>
<dbReference type="RefSeq" id="WP_104602351.1">
    <property type="nucleotide sequence ID" value="NZ_CP082213.1"/>
</dbReference>
<dbReference type="Gene3D" id="2.70.70.10">
    <property type="entry name" value="Glucose Permease (Domain IIA)"/>
    <property type="match status" value="1"/>
</dbReference>
<dbReference type="PANTHER" id="PTHR21666">
    <property type="entry name" value="PEPTIDASE-RELATED"/>
    <property type="match status" value="1"/>
</dbReference>
<gene>
    <name evidence="4" type="ORF">K6978_03230</name>
    <name evidence="3" type="ORF">XcuCFBP2542_04150</name>
</gene>
<dbReference type="GO" id="GO:0004222">
    <property type="term" value="F:metalloendopeptidase activity"/>
    <property type="evidence" value="ECO:0007669"/>
    <property type="project" value="TreeGrafter"/>
</dbReference>
<dbReference type="SUPFAM" id="SSF51261">
    <property type="entry name" value="Duplicated hybrid motif"/>
    <property type="match status" value="1"/>
</dbReference>
<sequence>MALKKVVIKSRQTRAERLAQQIQGFAADRPMLVLGAVLGLGMLMGVGASTATGMVTNSALQAKVARQQAELAQAQRASQTQVNALAARLGELQAQATRLNALGERLTDMGKLKDGEFDFDAPVGVGGGDEPVSDMPVESLKQSLGEVEQQFSTSGQQLNVLASLLFDHQLEQNAVPSRMPIRNTYITSGFGGRADPFDGGSAFHKGVDFHANVGDPVLSVADGVVSYAGVRGGYGNVVDVDHGNGYVTRYAHNSRLVVKVGDLVRAGQQVAKAGSSGRSTGAHVHFEVWANGRVVNPRKFLGDTAATPVGRRGRG</sequence>
<evidence type="ECO:0000256" key="1">
    <source>
        <dbReference type="SAM" id="Coils"/>
    </source>
</evidence>
<reference evidence="3 5" key="1">
    <citation type="submission" date="2016-08" db="EMBL/GenBank/DDBJ databases">
        <authorList>
            <person name="Seilhamer J.J."/>
        </authorList>
    </citation>
    <scope>NUCLEOTIDE SEQUENCE [LARGE SCALE GENOMIC DNA]</scope>
    <source>
        <strain evidence="3 5">CFBP2542</strain>
    </source>
</reference>
<dbReference type="InterPro" id="IPR016047">
    <property type="entry name" value="M23ase_b-sheet_dom"/>
</dbReference>
<dbReference type="PANTHER" id="PTHR21666:SF291">
    <property type="entry name" value="STAGE II SPORULATION PROTEIN Q"/>
    <property type="match status" value="1"/>
</dbReference>
<dbReference type="Pfam" id="PF01551">
    <property type="entry name" value="Peptidase_M23"/>
    <property type="match status" value="1"/>
</dbReference>
<feature type="domain" description="M23ase beta-sheet core" evidence="2">
    <location>
        <begin position="203"/>
        <end position="297"/>
    </location>
</feature>
<evidence type="ECO:0000313" key="3">
    <source>
        <dbReference type="EMBL" id="PPU78017.1"/>
    </source>
</evidence>
<dbReference type="EMBL" id="CP082214">
    <property type="protein sequence ID" value="WDM72221.1"/>
    <property type="molecule type" value="Genomic_DNA"/>
</dbReference>
<dbReference type="AlphaFoldDB" id="A0A2S7DW18"/>
<dbReference type="CDD" id="cd12797">
    <property type="entry name" value="M23_peptidase"/>
    <property type="match status" value="1"/>
</dbReference>